<dbReference type="PANTHER" id="PTHR47992">
    <property type="entry name" value="PROTEIN PHOSPHATASE"/>
    <property type="match status" value="1"/>
</dbReference>
<protein>
    <submittedName>
        <fullName evidence="2">Serine/threonine-protein phosphatase</fullName>
    </submittedName>
</protein>
<dbReference type="EMBL" id="JAAWWK010000002">
    <property type="protein sequence ID" value="NKI17197.1"/>
    <property type="molecule type" value="Genomic_DNA"/>
</dbReference>
<name>A0ABX1GFC4_9GAMM</name>
<evidence type="ECO:0000259" key="1">
    <source>
        <dbReference type="PROSITE" id="PS51746"/>
    </source>
</evidence>
<dbReference type="InterPro" id="IPR036457">
    <property type="entry name" value="PPM-type-like_dom_sf"/>
</dbReference>
<dbReference type="Gene3D" id="3.60.40.10">
    <property type="entry name" value="PPM-type phosphatase domain"/>
    <property type="match status" value="1"/>
</dbReference>
<accession>A0ABX1GFC4</accession>
<gene>
    <name evidence="2" type="ORF">HCU74_07150</name>
</gene>
<comment type="caution">
    <text evidence="2">The sequence shown here is derived from an EMBL/GenBank/DDBJ whole genome shotgun (WGS) entry which is preliminary data.</text>
</comment>
<feature type="domain" description="PPM-type phosphatase" evidence="1">
    <location>
        <begin position="1"/>
        <end position="230"/>
    </location>
</feature>
<dbReference type="RefSeq" id="WP_168449713.1">
    <property type="nucleotide sequence ID" value="NZ_JAAWWK010000002.1"/>
</dbReference>
<dbReference type="Proteomes" id="UP000765845">
    <property type="component" value="Unassembled WGS sequence"/>
</dbReference>
<dbReference type="Pfam" id="PF13672">
    <property type="entry name" value="PP2C_2"/>
    <property type="match status" value="1"/>
</dbReference>
<organism evidence="2 3">
    <name type="scientific">Spongiibacter thalassae</name>
    <dbReference type="NCBI Taxonomy" id="2721624"/>
    <lineage>
        <taxon>Bacteria</taxon>
        <taxon>Pseudomonadati</taxon>
        <taxon>Pseudomonadota</taxon>
        <taxon>Gammaproteobacteria</taxon>
        <taxon>Cellvibrionales</taxon>
        <taxon>Spongiibacteraceae</taxon>
        <taxon>Spongiibacter</taxon>
    </lineage>
</organism>
<dbReference type="PROSITE" id="PS51746">
    <property type="entry name" value="PPM_2"/>
    <property type="match status" value="1"/>
</dbReference>
<keyword evidence="3" id="KW-1185">Reference proteome</keyword>
<sequence length="256" mass="26788">MIEIVGGSHVGKRKQNEDRFVANAQQGLALVADGMGGAEAGDVAAQIVADSVPSLLNDGQSLAEAISAANTNISNASTGDIHKRGMGSTVVAASLDDYHYQISWIGDSRAYLWTGELQQLTRDHSYVEGLIAKGEISPEEAVNHTKRNVITRALGHGRLPADEVPRITGNLGRGEYLLLCSDGLNDILSGAEMAKILSAKASLKKKLEFLIAYAVKKGGSDNITAVLVCAGDNAPESGQHPAPVSVAGADGSIRYL</sequence>
<evidence type="ECO:0000313" key="3">
    <source>
        <dbReference type="Proteomes" id="UP000765845"/>
    </source>
</evidence>
<reference evidence="2 3" key="1">
    <citation type="submission" date="2020-04" db="EMBL/GenBank/DDBJ databases">
        <authorList>
            <person name="Yoon J."/>
        </authorList>
    </citation>
    <scope>NUCLEOTIDE SEQUENCE [LARGE SCALE GENOMIC DNA]</scope>
    <source>
        <strain evidence="2 3">KMU-166</strain>
    </source>
</reference>
<dbReference type="SMART" id="SM00332">
    <property type="entry name" value="PP2Cc"/>
    <property type="match status" value="1"/>
</dbReference>
<dbReference type="SMART" id="SM00331">
    <property type="entry name" value="PP2C_SIG"/>
    <property type="match status" value="1"/>
</dbReference>
<dbReference type="CDD" id="cd00143">
    <property type="entry name" value="PP2Cc"/>
    <property type="match status" value="1"/>
</dbReference>
<evidence type="ECO:0000313" key="2">
    <source>
        <dbReference type="EMBL" id="NKI17197.1"/>
    </source>
</evidence>
<proteinExistence type="predicted"/>
<dbReference type="InterPro" id="IPR015655">
    <property type="entry name" value="PP2C"/>
</dbReference>
<dbReference type="InterPro" id="IPR001932">
    <property type="entry name" value="PPM-type_phosphatase-like_dom"/>
</dbReference>
<dbReference type="SUPFAM" id="SSF81606">
    <property type="entry name" value="PP2C-like"/>
    <property type="match status" value="1"/>
</dbReference>